<dbReference type="AlphaFoldDB" id="A0A1I5WNT6"/>
<comment type="similarity">
    <text evidence="3">Belongs to the HPF/YfiA ribosome-associated protein family. Short HPF subfamily.</text>
</comment>
<evidence type="ECO:0000256" key="7">
    <source>
        <dbReference type="SAM" id="Coils"/>
    </source>
</evidence>
<dbReference type="InterPro" id="IPR036567">
    <property type="entry name" value="RHF-like"/>
</dbReference>
<evidence type="ECO:0000256" key="4">
    <source>
        <dbReference type="ARBA" id="ARBA00038695"/>
    </source>
</evidence>
<dbReference type="OrthoDB" id="9794975at2"/>
<dbReference type="HAMAP" id="MF_00839">
    <property type="entry name" value="HPF"/>
    <property type="match status" value="1"/>
</dbReference>
<evidence type="ECO:0000256" key="1">
    <source>
        <dbReference type="ARBA" id="ARBA00022490"/>
    </source>
</evidence>
<sequence>MVIKLTGKNVAITDALREQVNKKVGKLEKYFPADTEAQVTMSVQNYRHIVEVTIPFNGLVIRAEEATDDMYASIDKVLDKLERQIHKHRTKLERKLKNGAFKYDASAFGQQIEPEEEQPRVVKTKRFPLKPMTVDEAILQMELLGHSFFVFTNAYTEQVNVLYKRKDGNYGLIEPEYM</sequence>
<keyword evidence="7" id="KW-0175">Coiled coil</keyword>
<gene>
    <name evidence="6" type="primary">hpf</name>
    <name evidence="9" type="ORF">SAMN05444406_11816</name>
</gene>
<dbReference type="FunFam" id="3.30.505.50:FF:000001">
    <property type="entry name" value="Ribosome hibernation promoting factor"/>
    <property type="match status" value="1"/>
</dbReference>
<evidence type="ECO:0000259" key="8">
    <source>
        <dbReference type="Pfam" id="PF16321"/>
    </source>
</evidence>
<feature type="coiled-coil region" evidence="7">
    <location>
        <begin position="71"/>
        <end position="98"/>
    </location>
</feature>
<dbReference type="CDD" id="cd00552">
    <property type="entry name" value="RaiA"/>
    <property type="match status" value="1"/>
</dbReference>
<dbReference type="FunFam" id="3.30.160.100:FF:000001">
    <property type="entry name" value="Ribosome hibernation promoting factor"/>
    <property type="match status" value="1"/>
</dbReference>
<evidence type="ECO:0000313" key="10">
    <source>
        <dbReference type="Proteomes" id="UP000198577"/>
    </source>
</evidence>
<dbReference type="RefSeq" id="WP_025747906.1">
    <property type="nucleotide sequence ID" value="NZ_FOXR01000018.1"/>
</dbReference>
<reference evidence="9 10" key="1">
    <citation type="submission" date="2016-10" db="EMBL/GenBank/DDBJ databases">
        <authorList>
            <person name="de Groot N.N."/>
        </authorList>
    </citation>
    <scope>NUCLEOTIDE SEQUENCE [LARGE SCALE GENOMIC DNA]</scope>
    <source>
        <strain evidence="9 10">DSM 20678</strain>
    </source>
</reference>
<organism evidence="9 10">
    <name type="scientific">Caldicoprobacter faecalis</name>
    <dbReference type="NCBI Taxonomy" id="937334"/>
    <lineage>
        <taxon>Bacteria</taxon>
        <taxon>Bacillati</taxon>
        <taxon>Bacillota</taxon>
        <taxon>Clostridia</taxon>
        <taxon>Caldicoprobacterales</taxon>
        <taxon>Caldicoprobacteraceae</taxon>
        <taxon>Caldicoprobacter</taxon>
    </lineage>
</organism>
<dbReference type="InterPro" id="IPR034694">
    <property type="entry name" value="HPF_long/plastid"/>
</dbReference>
<evidence type="ECO:0000256" key="2">
    <source>
        <dbReference type="ARBA" id="ARBA00022845"/>
    </source>
</evidence>
<comment type="similarity">
    <text evidence="6">Belongs to the HPF/YfiA ribosome-associated protein family. Long HPF subfamily.</text>
</comment>
<dbReference type="SUPFAM" id="SSF69754">
    <property type="entry name" value="Ribosome binding protein Y (YfiA homologue)"/>
    <property type="match status" value="1"/>
</dbReference>
<dbReference type="NCBIfam" id="TIGR00741">
    <property type="entry name" value="yfiA"/>
    <property type="match status" value="1"/>
</dbReference>
<dbReference type="STRING" id="937334.SAMN05444406_11816"/>
<comment type="subcellular location">
    <subcellularLocation>
        <location evidence="6">Cytoplasm</location>
    </subcellularLocation>
</comment>
<dbReference type="InterPro" id="IPR038416">
    <property type="entry name" value="Ribosom_S30AE_C_sf"/>
</dbReference>
<keyword evidence="9" id="KW-0689">Ribosomal protein</keyword>
<dbReference type="InterPro" id="IPR003489">
    <property type="entry name" value="RHF/RaiA"/>
</dbReference>
<dbReference type="PANTHER" id="PTHR33231:SF1">
    <property type="entry name" value="30S RIBOSOMAL PROTEIN"/>
    <property type="match status" value="1"/>
</dbReference>
<dbReference type="EMBL" id="FOXR01000018">
    <property type="protein sequence ID" value="SFQ21237.1"/>
    <property type="molecule type" value="Genomic_DNA"/>
</dbReference>
<keyword evidence="9" id="KW-0687">Ribonucleoprotein</keyword>
<protein>
    <recommendedName>
        <fullName evidence="5 6">Ribosome hibernation promoting factor</fullName>
        <shortName evidence="6">HPF</shortName>
    </recommendedName>
</protein>
<dbReference type="Proteomes" id="UP000198577">
    <property type="component" value="Unassembled WGS sequence"/>
</dbReference>
<dbReference type="InterPro" id="IPR050574">
    <property type="entry name" value="HPF/YfiA_ribosome-assoc"/>
</dbReference>
<evidence type="ECO:0000256" key="6">
    <source>
        <dbReference type="HAMAP-Rule" id="MF_00839"/>
    </source>
</evidence>
<dbReference type="GO" id="GO:0022627">
    <property type="term" value="C:cytosolic small ribosomal subunit"/>
    <property type="evidence" value="ECO:0007669"/>
    <property type="project" value="TreeGrafter"/>
</dbReference>
<evidence type="ECO:0000256" key="5">
    <source>
        <dbReference type="ARBA" id="ARBA00041148"/>
    </source>
</evidence>
<dbReference type="GO" id="GO:0043024">
    <property type="term" value="F:ribosomal small subunit binding"/>
    <property type="evidence" value="ECO:0007669"/>
    <property type="project" value="TreeGrafter"/>
</dbReference>
<dbReference type="Gene3D" id="3.30.160.100">
    <property type="entry name" value="Ribosome hibernation promotion factor-like"/>
    <property type="match status" value="1"/>
</dbReference>
<evidence type="ECO:0000256" key="3">
    <source>
        <dbReference type="ARBA" id="ARBA00038434"/>
    </source>
</evidence>
<dbReference type="InterPro" id="IPR032528">
    <property type="entry name" value="Ribosom_S30AE_C"/>
</dbReference>
<dbReference type="PANTHER" id="PTHR33231">
    <property type="entry name" value="30S RIBOSOMAL PROTEIN"/>
    <property type="match status" value="1"/>
</dbReference>
<evidence type="ECO:0000313" key="9">
    <source>
        <dbReference type="EMBL" id="SFQ21237.1"/>
    </source>
</evidence>
<keyword evidence="10" id="KW-1185">Reference proteome</keyword>
<dbReference type="Gene3D" id="3.30.505.50">
    <property type="entry name" value="Sigma 54 modulation/S30EA ribosomal protein, C-terminal domain"/>
    <property type="match status" value="1"/>
</dbReference>
<proteinExistence type="inferred from homology"/>
<name>A0A1I5WNT6_9FIRM</name>
<dbReference type="Pfam" id="PF02482">
    <property type="entry name" value="Ribosomal_S30AE"/>
    <property type="match status" value="1"/>
</dbReference>
<comment type="function">
    <text evidence="6">Required for dimerization of active 70S ribosomes into 100S ribosomes in stationary phase; 100S ribosomes are translationally inactive and sometimes present during exponential growth.</text>
</comment>
<dbReference type="GO" id="GO:0045900">
    <property type="term" value="P:negative regulation of translational elongation"/>
    <property type="evidence" value="ECO:0007669"/>
    <property type="project" value="TreeGrafter"/>
</dbReference>
<feature type="domain" description="Sigma 54 modulation/S30EA ribosomal protein C-terminal" evidence="8">
    <location>
        <begin position="116"/>
        <end position="172"/>
    </location>
</feature>
<comment type="subunit">
    <text evidence="4">Associates exclusively with 100S ribosomes, which are dimers of 70S ribosomes.</text>
</comment>
<accession>A0A1I5WNT6</accession>
<keyword evidence="2 6" id="KW-0810">Translation regulation</keyword>
<keyword evidence="1 6" id="KW-0963">Cytoplasm</keyword>
<comment type="subunit">
    <text evidence="6">Interacts with 100S ribosomes.</text>
</comment>
<dbReference type="Pfam" id="PF16321">
    <property type="entry name" value="Ribosom_S30AE_C"/>
    <property type="match status" value="1"/>
</dbReference>